<evidence type="ECO:0000313" key="2">
    <source>
        <dbReference type="Proteomes" id="UP000688137"/>
    </source>
</evidence>
<reference evidence="1" key="1">
    <citation type="submission" date="2021-01" db="EMBL/GenBank/DDBJ databases">
        <authorList>
            <consortium name="Genoscope - CEA"/>
            <person name="William W."/>
        </authorList>
    </citation>
    <scope>NUCLEOTIDE SEQUENCE</scope>
</reference>
<sequence length="163" mass="19172">MVPLFQIIAVQFIQIQSLLEFPSSRNVQNIKIKSIFLLTILSRIIIIKQNELINEIKNDCVKELSCDPINTIRNNNFLATITPSCLRLFLFIISIYESFYEKIQEINIKIQVIKEYANYFLFLNRDISKSQKEDSNYLLIQHILGLQMIIFNQQSSLIYSIYV</sequence>
<protein>
    <submittedName>
        <fullName evidence="1">Uncharacterized protein</fullName>
    </submittedName>
</protein>
<comment type="caution">
    <text evidence="1">The sequence shown here is derived from an EMBL/GenBank/DDBJ whole genome shotgun (WGS) entry which is preliminary data.</text>
</comment>
<evidence type="ECO:0000313" key="1">
    <source>
        <dbReference type="EMBL" id="CAD8119857.1"/>
    </source>
</evidence>
<gene>
    <name evidence="1" type="ORF">PPRIM_AZ9-3.1.T3780003</name>
</gene>
<keyword evidence="2" id="KW-1185">Reference proteome</keyword>
<accession>A0A8S1QY70</accession>
<dbReference type="Proteomes" id="UP000688137">
    <property type="component" value="Unassembled WGS sequence"/>
</dbReference>
<proteinExistence type="predicted"/>
<name>A0A8S1QY70_PARPR</name>
<organism evidence="1 2">
    <name type="scientific">Paramecium primaurelia</name>
    <dbReference type="NCBI Taxonomy" id="5886"/>
    <lineage>
        <taxon>Eukaryota</taxon>
        <taxon>Sar</taxon>
        <taxon>Alveolata</taxon>
        <taxon>Ciliophora</taxon>
        <taxon>Intramacronucleata</taxon>
        <taxon>Oligohymenophorea</taxon>
        <taxon>Peniculida</taxon>
        <taxon>Parameciidae</taxon>
        <taxon>Paramecium</taxon>
    </lineage>
</organism>
<dbReference type="EMBL" id="CAJJDM010000387">
    <property type="protein sequence ID" value="CAD8119857.1"/>
    <property type="molecule type" value="Genomic_DNA"/>
</dbReference>
<dbReference type="AlphaFoldDB" id="A0A8S1QY70"/>